<evidence type="ECO:0000313" key="6">
    <source>
        <dbReference type="EMBL" id="MBP0459945.1"/>
    </source>
</evidence>
<dbReference type="PANTHER" id="PTHR42904">
    <property type="entry name" value="NUDIX HYDROLASE, NUDC SUBFAMILY"/>
    <property type="match status" value="1"/>
</dbReference>
<dbReference type="PANTHER" id="PTHR42904:SF1">
    <property type="entry name" value="NUCLEOSIDE DIPHOSPHATE-LINKED MOIETY X MOTIF 17"/>
    <property type="match status" value="1"/>
</dbReference>
<accession>A0A940MBL4</accession>
<dbReference type="Proteomes" id="UP000670475">
    <property type="component" value="Unassembled WGS sequence"/>
</dbReference>
<evidence type="ECO:0000256" key="3">
    <source>
        <dbReference type="ARBA" id="ARBA00022801"/>
    </source>
</evidence>
<dbReference type="GO" id="GO:0006742">
    <property type="term" value="P:NADP+ catabolic process"/>
    <property type="evidence" value="ECO:0007669"/>
    <property type="project" value="TreeGrafter"/>
</dbReference>
<comment type="cofactor">
    <cofactor evidence="1">
        <name>Mg(2+)</name>
        <dbReference type="ChEBI" id="CHEBI:18420"/>
    </cofactor>
</comment>
<reference evidence="6" key="1">
    <citation type="submission" date="2021-03" db="EMBL/GenBank/DDBJ databases">
        <title>Whole genome sequence of Streptomyces bomunensis MMS17-BM035.</title>
        <authorList>
            <person name="Lee J.H."/>
        </authorList>
    </citation>
    <scope>NUCLEOTIDE SEQUENCE</scope>
    <source>
        <strain evidence="6">MMS17-BM035</strain>
    </source>
</reference>
<feature type="domain" description="Nudix hydrolase" evidence="5">
    <location>
        <begin position="50"/>
        <end position="180"/>
    </location>
</feature>
<dbReference type="GO" id="GO:0019677">
    <property type="term" value="P:NAD+ catabolic process"/>
    <property type="evidence" value="ECO:0007669"/>
    <property type="project" value="TreeGrafter"/>
</dbReference>
<sequence>MSLYDDAVLVLKGYGDGTGDDAAAEQDELRQAYLDHLAAHPDGMWKACGAGHLTASALVVDPARERVLLTLHRKLAMWLQMGGHCEPGDVSLEAAALREAAEESGIAGLTLLPGGPVRLDRHPIPPPCHVHFDVQYAAIAPEGAVEAISDESLDLRWYGYDEVADVADASVRRLLAATRARLARPAGQAVPGGDRS</sequence>
<protein>
    <submittedName>
        <fullName evidence="6">NUDIX domain-containing protein</fullName>
    </submittedName>
</protein>
<proteinExistence type="predicted"/>
<keyword evidence="2" id="KW-0479">Metal-binding</keyword>
<gene>
    <name evidence="6" type="ORF">JFN87_20960</name>
</gene>
<dbReference type="RefSeq" id="WP_209342174.1">
    <property type="nucleotide sequence ID" value="NZ_JAGIQL010000093.1"/>
</dbReference>
<dbReference type="InterPro" id="IPR050241">
    <property type="entry name" value="NAD-cap_RNA_hydrolase_NudC"/>
</dbReference>
<comment type="caution">
    <text evidence="6">The sequence shown here is derived from an EMBL/GenBank/DDBJ whole genome shotgun (WGS) entry which is preliminary data.</text>
</comment>
<keyword evidence="3" id="KW-0378">Hydrolase</keyword>
<dbReference type="AlphaFoldDB" id="A0A940MBL4"/>
<keyword evidence="7" id="KW-1185">Reference proteome</keyword>
<dbReference type="Pfam" id="PF00293">
    <property type="entry name" value="NUDIX"/>
    <property type="match status" value="1"/>
</dbReference>
<dbReference type="PROSITE" id="PS51462">
    <property type="entry name" value="NUDIX"/>
    <property type="match status" value="1"/>
</dbReference>
<dbReference type="CDD" id="cd03674">
    <property type="entry name" value="NUDIX_Hydrolase"/>
    <property type="match status" value="1"/>
</dbReference>
<dbReference type="EMBL" id="JAGIQL010000093">
    <property type="protein sequence ID" value="MBP0459945.1"/>
    <property type="molecule type" value="Genomic_DNA"/>
</dbReference>
<evidence type="ECO:0000313" key="7">
    <source>
        <dbReference type="Proteomes" id="UP000670475"/>
    </source>
</evidence>
<evidence type="ECO:0000256" key="4">
    <source>
        <dbReference type="ARBA" id="ARBA00022842"/>
    </source>
</evidence>
<dbReference type="GO" id="GO:0035529">
    <property type="term" value="F:NADH pyrophosphatase activity"/>
    <property type="evidence" value="ECO:0007669"/>
    <property type="project" value="TreeGrafter"/>
</dbReference>
<name>A0A940MBL4_9ACTN</name>
<dbReference type="SUPFAM" id="SSF55811">
    <property type="entry name" value="Nudix"/>
    <property type="match status" value="1"/>
</dbReference>
<dbReference type="InterPro" id="IPR015797">
    <property type="entry name" value="NUDIX_hydrolase-like_dom_sf"/>
</dbReference>
<dbReference type="InterPro" id="IPR000086">
    <property type="entry name" value="NUDIX_hydrolase_dom"/>
</dbReference>
<dbReference type="Gene3D" id="3.90.79.10">
    <property type="entry name" value="Nucleoside Triphosphate Pyrophosphohydrolase"/>
    <property type="match status" value="1"/>
</dbReference>
<evidence type="ECO:0000256" key="2">
    <source>
        <dbReference type="ARBA" id="ARBA00022723"/>
    </source>
</evidence>
<dbReference type="GO" id="GO:0046872">
    <property type="term" value="F:metal ion binding"/>
    <property type="evidence" value="ECO:0007669"/>
    <property type="project" value="UniProtKB-KW"/>
</dbReference>
<organism evidence="6 7">
    <name type="scientific">Streptomyces montanisoli</name>
    <dbReference type="NCBI Taxonomy" id="2798581"/>
    <lineage>
        <taxon>Bacteria</taxon>
        <taxon>Bacillati</taxon>
        <taxon>Actinomycetota</taxon>
        <taxon>Actinomycetes</taxon>
        <taxon>Kitasatosporales</taxon>
        <taxon>Streptomycetaceae</taxon>
        <taxon>Streptomyces</taxon>
    </lineage>
</organism>
<dbReference type="GO" id="GO:0005829">
    <property type="term" value="C:cytosol"/>
    <property type="evidence" value="ECO:0007669"/>
    <property type="project" value="TreeGrafter"/>
</dbReference>
<evidence type="ECO:0000259" key="5">
    <source>
        <dbReference type="PROSITE" id="PS51462"/>
    </source>
</evidence>
<evidence type="ECO:0000256" key="1">
    <source>
        <dbReference type="ARBA" id="ARBA00001946"/>
    </source>
</evidence>
<keyword evidence="4" id="KW-0460">Magnesium</keyword>